<dbReference type="Proteomes" id="UP000295252">
    <property type="component" value="Chromosome III"/>
</dbReference>
<dbReference type="InterPro" id="IPR001356">
    <property type="entry name" value="HD"/>
</dbReference>
<evidence type="ECO:0000256" key="1">
    <source>
        <dbReference type="ARBA" id="ARBA00004123"/>
    </source>
</evidence>
<dbReference type="Pfam" id="PF00046">
    <property type="entry name" value="Homeodomain"/>
    <property type="match status" value="1"/>
</dbReference>
<comment type="subcellular location">
    <subcellularLocation>
        <location evidence="1 5 6">Nucleus</location>
    </subcellularLocation>
</comment>
<dbReference type="Gramene" id="CDP11610">
    <property type="protein sequence ID" value="CDP11610"/>
    <property type="gene ID" value="GSCOC_T00033972001"/>
</dbReference>
<name>A0A068USU7_COFCA</name>
<feature type="coiled-coil region" evidence="7">
    <location>
        <begin position="71"/>
        <end position="100"/>
    </location>
</feature>
<organism evidence="10 11">
    <name type="scientific">Coffea canephora</name>
    <name type="common">Robusta coffee</name>
    <dbReference type="NCBI Taxonomy" id="49390"/>
    <lineage>
        <taxon>Eukaryota</taxon>
        <taxon>Viridiplantae</taxon>
        <taxon>Streptophyta</taxon>
        <taxon>Embryophyta</taxon>
        <taxon>Tracheophyta</taxon>
        <taxon>Spermatophyta</taxon>
        <taxon>Magnoliopsida</taxon>
        <taxon>eudicotyledons</taxon>
        <taxon>Gunneridae</taxon>
        <taxon>Pentapetalae</taxon>
        <taxon>asterids</taxon>
        <taxon>lamiids</taxon>
        <taxon>Gentianales</taxon>
        <taxon>Rubiaceae</taxon>
        <taxon>Ixoroideae</taxon>
        <taxon>Gardenieae complex</taxon>
        <taxon>Bertiereae - Coffeeae clade</taxon>
        <taxon>Coffeeae</taxon>
        <taxon>Coffea</taxon>
    </lineage>
</organism>
<dbReference type="PROSITE" id="PS50071">
    <property type="entry name" value="HOMEOBOX_2"/>
    <property type="match status" value="1"/>
</dbReference>
<evidence type="ECO:0000256" key="2">
    <source>
        <dbReference type="ARBA" id="ARBA00023125"/>
    </source>
</evidence>
<dbReference type="EMBL" id="HG739141">
    <property type="protein sequence ID" value="CDP11610.1"/>
    <property type="molecule type" value="Genomic_DNA"/>
</dbReference>
<evidence type="ECO:0000256" key="7">
    <source>
        <dbReference type="SAM" id="Coils"/>
    </source>
</evidence>
<dbReference type="OrthoDB" id="5973733at2759"/>
<keyword evidence="7" id="KW-0175">Coiled coil</keyword>
<evidence type="ECO:0000256" key="4">
    <source>
        <dbReference type="ARBA" id="ARBA00023242"/>
    </source>
</evidence>
<reference evidence="11" key="1">
    <citation type="journal article" date="2014" name="Science">
        <title>The coffee genome provides insight into the convergent evolution of caffeine biosynthesis.</title>
        <authorList>
            <person name="Denoeud F."/>
            <person name="Carretero-Paulet L."/>
            <person name="Dereeper A."/>
            <person name="Droc G."/>
            <person name="Guyot R."/>
            <person name="Pietrella M."/>
            <person name="Zheng C."/>
            <person name="Alberti A."/>
            <person name="Anthony F."/>
            <person name="Aprea G."/>
            <person name="Aury J.M."/>
            <person name="Bento P."/>
            <person name="Bernard M."/>
            <person name="Bocs S."/>
            <person name="Campa C."/>
            <person name="Cenci A."/>
            <person name="Combes M.C."/>
            <person name="Crouzillat D."/>
            <person name="Da Silva C."/>
            <person name="Daddiego L."/>
            <person name="De Bellis F."/>
            <person name="Dussert S."/>
            <person name="Garsmeur O."/>
            <person name="Gayraud T."/>
            <person name="Guignon V."/>
            <person name="Jahn K."/>
            <person name="Jamilloux V."/>
            <person name="Joet T."/>
            <person name="Labadie K."/>
            <person name="Lan T."/>
            <person name="Leclercq J."/>
            <person name="Lepelley M."/>
            <person name="Leroy T."/>
            <person name="Li L.T."/>
            <person name="Librado P."/>
            <person name="Lopez L."/>
            <person name="Munoz A."/>
            <person name="Noel B."/>
            <person name="Pallavicini A."/>
            <person name="Perrotta G."/>
            <person name="Poncet V."/>
            <person name="Pot D."/>
            <person name="Priyono X."/>
            <person name="Rigoreau M."/>
            <person name="Rouard M."/>
            <person name="Rozas J."/>
            <person name="Tranchant-Dubreuil C."/>
            <person name="VanBuren R."/>
            <person name="Zhang Q."/>
            <person name="Andrade A.C."/>
            <person name="Argout X."/>
            <person name="Bertrand B."/>
            <person name="de Kochko A."/>
            <person name="Graziosi G."/>
            <person name="Henry R.J."/>
            <person name="Jayarama X."/>
            <person name="Ming R."/>
            <person name="Nagai C."/>
            <person name="Rounsley S."/>
            <person name="Sankoff D."/>
            <person name="Giuliano G."/>
            <person name="Albert V.A."/>
            <person name="Wincker P."/>
            <person name="Lashermes P."/>
        </authorList>
    </citation>
    <scope>NUCLEOTIDE SEQUENCE [LARGE SCALE GENOMIC DNA]</scope>
    <source>
        <strain evidence="11">cv. DH200-94</strain>
    </source>
</reference>
<keyword evidence="11" id="KW-1185">Reference proteome</keyword>
<dbReference type="OMA" id="QCDSERA"/>
<dbReference type="AlphaFoldDB" id="A0A068USU7"/>
<feature type="region of interest" description="Disordered" evidence="8">
    <location>
        <begin position="1"/>
        <end position="27"/>
    </location>
</feature>
<dbReference type="InterPro" id="IPR017970">
    <property type="entry name" value="Homeobox_CS"/>
</dbReference>
<evidence type="ECO:0000313" key="11">
    <source>
        <dbReference type="Proteomes" id="UP000295252"/>
    </source>
</evidence>
<dbReference type="InterPro" id="IPR009057">
    <property type="entry name" value="Homeodomain-like_sf"/>
</dbReference>
<keyword evidence="4 5" id="KW-0539">Nucleus</keyword>
<evidence type="ECO:0000256" key="8">
    <source>
        <dbReference type="SAM" id="MobiDB-lite"/>
    </source>
</evidence>
<feature type="domain" description="Homeobox" evidence="9">
    <location>
        <begin position="19"/>
        <end position="79"/>
    </location>
</feature>
<feature type="DNA-binding region" description="Homeobox" evidence="5">
    <location>
        <begin position="21"/>
        <end position="80"/>
    </location>
</feature>
<dbReference type="PhylomeDB" id="A0A068USU7"/>
<dbReference type="Gene3D" id="1.10.10.60">
    <property type="entry name" value="Homeodomain-like"/>
    <property type="match status" value="1"/>
</dbReference>
<dbReference type="PANTHER" id="PTHR45654">
    <property type="entry name" value="HOMEOBOX-LEUCINE ZIPPER PROTEIN MERISTEM L1"/>
    <property type="match status" value="1"/>
</dbReference>
<dbReference type="InParanoid" id="A0A068USU7"/>
<dbReference type="PROSITE" id="PS00027">
    <property type="entry name" value="HOMEOBOX_1"/>
    <property type="match status" value="1"/>
</dbReference>
<proteinExistence type="predicted"/>
<keyword evidence="2 5" id="KW-0238">DNA-binding</keyword>
<dbReference type="GO" id="GO:0000981">
    <property type="term" value="F:DNA-binding transcription factor activity, RNA polymerase II-specific"/>
    <property type="evidence" value="ECO:0007669"/>
    <property type="project" value="InterPro"/>
</dbReference>
<dbReference type="GO" id="GO:0003677">
    <property type="term" value="F:DNA binding"/>
    <property type="evidence" value="ECO:0007669"/>
    <property type="project" value="UniProtKB-UniRule"/>
</dbReference>
<dbReference type="GO" id="GO:0005634">
    <property type="term" value="C:nucleus"/>
    <property type="evidence" value="ECO:0007669"/>
    <property type="project" value="UniProtKB-SubCell"/>
</dbReference>
<evidence type="ECO:0000313" key="10">
    <source>
        <dbReference type="EMBL" id="CDP11610.1"/>
    </source>
</evidence>
<dbReference type="InterPro" id="IPR042160">
    <property type="entry name" value="HD-Zip_IV"/>
</dbReference>
<accession>A0A068USU7</accession>
<dbReference type="SMART" id="SM00389">
    <property type="entry name" value="HOX"/>
    <property type="match status" value="1"/>
</dbReference>
<dbReference type="CDD" id="cd00086">
    <property type="entry name" value="homeodomain"/>
    <property type="match status" value="1"/>
</dbReference>
<protein>
    <recommendedName>
        <fullName evidence="9">Homeobox domain-containing protein</fullName>
    </recommendedName>
</protein>
<gene>
    <name evidence="10" type="ORF">GSCOC_T00033972001</name>
</gene>
<sequence length="181" mass="21001">MDFAYSGDGSSDEASVDTGKKKEQFRRHSAQQIQRLEAFFKTSQHPTKDEKQQLSIELGLSFGQIKFWFQNKRNQIKLRNEREQNDALTLENEKLRVENLILRGMLMDPFCTKCHGGLTEEETRKLHLQGLANENAKLKKEVDSSFHVFELSKILAMESIFFSVLPFFSFELCSLMKKLDS</sequence>
<evidence type="ECO:0000256" key="3">
    <source>
        <dbReference type="ARBA" id="ARBA00023155"/>
    </source>
</evidence>
<dbReference type="SUPFAM" id="SSF46689">
    <property type="entry name" value="Homeodomain-like"/>
    <property type="match status" value="1"/>
</dbReference>
<keyword evidence="3 5" id="KW-0371">Homeobox</keyword>
<evidence type="ECO:0000256" key="6">
    <source>
        <dbReference type="RuleBase" id="RU000682"/>
    </source>
</evidence>
<evidence type="ECO:0000259" key="9">
    <source>
        <dbReference type="PROSITE" id="PS50071"/>
    </source>
</evidence>
<evidence type="ECO:0000256" key="5">
    <source>
        <dbReference type="PROSITE-ProRule" id="PRU00108"/>
    </source>
</evidence>
<dbReference type="PANTHER" id="PTHR45654:SF9">
    <property type="entry name" value="HOMEOBOX-LEUCINE ZIPPER PROTEIN HDG10-RELATED"/>
    <property type="match status" value="1"/>
</dbReference>